<reference evidence="2 3" key="1">
    <citation type="submission" date="2016-03" db="EMBL/GenBank/DDBJ databases">
        <authorList>
            <person name="Sant'Anna F.H."/>
            <person name="Ambrosini A."/>
            <person name="Souza R."/>
            <person name="Bach E."/>
            <person name="Fernandes G."/>
            <person name="Balsanelli E."/>
            <person name="Baura V.A."/>
            <person name="Souza E.M."/>
            <person name="Passaglia L."/>
        </authorList>
    </citation>
    <scope>NUCLEOTIDE SEQUENCE [LARGE SCALE GENOMIC DNA]</scope>
    <source>
        <strain evidence="2 3">P26E</strain>
    </source>
</reference>
<feature type="chain" id="PRO_5046207692" evidence="1">
    <location>
        <begin position="26"/>
        <end position="402"/>
    </location>
</feature>
<proteinExistence type="predicted"/>
<dbReference type="EMBL" id="LVWI01000056">
    <property type="protein sequence ID" value="OKP83989.1"/>
    <property type="molecule type" value="Genomic_DNA"/>
</dbReference>
<accession>A0ABX3EJ35</accession>
<keyword evidence="1" id="KW-0732">Signal</keyword>
<protein>
    <submittedName>
        <fullName evidence="2">Uncharacterized protein</fullName>
    </submittedName>
</protein>
<dbReference type="InterPro" id="IPR015943">
    <property type="entry name" value="WD40/YVTN_repeat-like_dom_sf"/>
</dbReference>
<dbReference type="Gene3D" id="2.130.10.10">
    <property type="entry name" value="YVTN repeat-like/Quinoprotein amine dehydrogenase"/>
    <property type="match status" value="1"/>
</dbReference>
<sequence length="402" mass="45399">MKRIPSLLIMLMSVLVLLSPMPAAAEAVNPGTGTEPQLEQQDPINFPVSTYGYKYLGTANGLLYFKEPLLSKNPRNTKGQMLQEYVVTINPKTNKVEWELSIYGGFKFGDRAFFDKAGNLYSLVGAGLKQFSNETFLYSISPKGTMNWEVIFPRPLEIDSLINNKLFVHDNSSVYAVNLNGTVAWSKSFEREKMQPSHFLSGVALNEMLTLKYNSQHIEASFDVLDWNFKKKISYPLNANSTVEQALKLNNDIYILKIKKSESLTLLAAIGTDGKVKWTKGIDPTTNRLYVVDGKLLFANNKGFYVLNGSGEQLNHTPLAPIPVKGIAYRLRLDDKYISITSDSRIETKTALTVLDRKSYKTLYSFAYPLKVGEQPAIYFDDIFFSQGRFFTVYNDQLIPFK</sequence>
<name>A0ABX3EJ35_9BACL</name>
<organism evidence="2 3">
    <name type="scientific">Paenibacillus helianthi</name>
    <dbReference type="NCBI Taxonomy" id="1349432"/>
    <lineage>
        <taxon>Bacteria</taxon>
        <taxon>Bacillati</taxon>
        <taxon>Bacillota</taxon>
        <taxon>Bacilli</taxon>
        <taxon>Bacillales</taxon>
        <taxon>Paenibacillaceae</taxon>
        <taxon>Paenibacillus</taxon>
    </lineage>
</organism>
<evidence type="ECO:0000313" key="2">
    <source>
        <dbReference type="EMBL" id="OKP83989.1"/>
    </source>
</evidence>
<dbReference type="InterPro" id="IPR011047">
    <property type="entry name" value="Quinoprotein_ADH-like_sf"/>
</dbReference>
<evidence type="ECO:0000256" key="1">
    <source>
        <dbReference type="SAM" id="SignalP"/>
    </source>
</evidence>
<dbReference type="RefSeq" id="WP_074108386.1">
    <property type="nucleotide sequence ID" value="NZ_LVWI01000056.1"/>
</dbReference>
<dbReference type="Proteomes" id="UP000186058">
    <property type="component" value="Unassembled WGS sequence"/>
</dbReference>
<feature type="signal peptide" evidence="1">
    <location>
        <begin position="1"/>
        <end position="25"/>
    </location>
</feature>
<keyword evidence="3" id="KW-1185">Reference proteome</keyword>
<gene>
    <name evidence="2" type="ORF">A3844_20645</name>
</gene>
<evidence type="ECO:0000313" key="3">
    <source>
        <dbReference type="Proteomes" id="UP000186058"/>
    </source>
</evidence>
<comment type="caution">
    <text evidence="2">The sequence shown here is derived from an EMBL/GenBank/DDBJ whole genome shotgun (WGS) entry which is preliminary data.</text>
</comment>
<dbReference type="SUPFAM" id="SSF50998">
    <property type="entry name" value="Quinoprotein alcohol dehydrogenase-like"/>
    <property type="match status" value="1"/>
</dbReference>